<proteinExistence type="predicted"/>
<dbReference type="AlphaFoldDB" id="A0AAV4D1S7"/>
<dbReference type="EMBL" id="BLXT01007309">
    <property type="protein sequence ID" value="GFO38088.1"/>
    <property type="molecule type" value="Genomic_DNA"/>
</dbReference>
<gene>
    <name evidence="1" type="ORF">PoB_006459300</name>
</gene>
<organism evidence="1 2">
    <name type="scientific">Plakobranchus ocellatus</name>
    <dbReference type="NCBI Taxonomy" id="259542"/>
    <lineage>
        <taxon>Eukaryota</taxon>
        <taxon>Metazoa</taxon>
        <taxon>Spiralia</taxon>
        <taxon>Lophotrochozoa</taxon>
        <taxon>Mollusca</taxon>
        <taxon>Gastropoda</taxon>
        <taxon>Heterobranchia</taxon>
        <taxon>Euthyneura</taxon>
        <taxon>Panpulmonata</taxon>
        <taxon>Sacoglossa</taxon>
        <taxon>Placobranchoidea</taxon>
        <taxon>Plakobranchidae</taxon>
        <taxon>Plakobranchus</taxon>
    </lineage>
</organism>
<dbReference type="Proteomes" id="UP000735302">
    <property type="component" value="Unassembled WGS sequence"/>
</dbReference>
<keyword evidence="2" id="KW-1185">Reference proteome</keyword>
<accession>A0AAV4D1S7</accession>
<protein>
    <submittedName>
        <fullName evidence="1">Uncharacterized protein</fullName>
    </submittedName>
</protein>
<evidence type="ECO:0000313" key="1">
    <source>
        <dbReference type="EMBL" id="GFO38088.1"/>
    </source>
</evidence>
<comment type="caution">
    <text evidence="1">The sequence shown here is derived from an EMBL/GenBank/DDBJ whole genome shotgun (WGS) entry which is preliminary data.</text>
</comment>
<name>A0AAV4D1S7_9GAST</name>
<reference evidence="1 2" key="1">
    <citation type="journal article" date="2021" name="Elife">
        <title>Chloroplast acquisition without the gene transfer in kleptoplastic sea slugs, Plakobranchus ocellatus.</title>
        <authorList>
            <person name="Maeda T."/>
            <person name="Takahashi S."/>
            <person name="Yoshida T."/>
            <person name="Shimamura S."/>
            <person name="Takaki Y."/>
            <person name="Nagai Y."/>
            <person name="Toyoda A."/>
            <person name="Suzuki Y."/>
            <person name="Arimoto A."/>
            <person name="Ishii H."/>
            <person name="Satoh N."/>
            <person name="Nishiyama T."/>
            <person name="Hasebe M."/>
            <person name="Maruyama T."/>
            <person name="Minagawa J."/>
            <person name="Obokata J."/>
            <person name="Shigenobu S."/>
        </authorList>
    </citation>
    <scope>NUCLEOTIDE SEQUENCE [LARGE SCALE GENOMIC DNA]</scope>
</reference>
<sequence>MAIPREATPREAEEAADWLRLDFRGKQFGSHHRQDGPVGAAPGQLMKIEKRQTGAQIFGDLSTHVERTATWFLRLNVLRVWEGKNKLANGNRQA</sequence>
<evidence type="ECO:0000313" key="2">
    <source>
        <dbReference type="Proteomes" id="UP000735302"/>
    </source>
</evidence>